<dbReference type="Gene3D" id="3.90.25.10">
    <property type="entry name" value="UDP-galactose 4-epimerase, domain 1"/>
    <property type="match status" value="1"/>
</dbReference>
<evidence type="ECO:0000313" key="2">
    <source>
        <dbReference type="EMBL" id="CAB4346820.1"/>
    </source>
</evidence>
<reference evidence="2" key="1">
    <citation type="submission" date="2020-05" db="EMBL/GenBank/DDBJ databases">
        <authorList>
            <person name="Chiriac C."/>
            <person name="Salcher M."/>
            <person name="Ghai R."/>
            <person name="Kavagutti S V."/>
        </authorList>
    </citation>
    <scope>NUCLEOTIDE SEQUENCE</scope>
</reference>
<organism evidence="2">
    <name type="scientific">freshwater metagenome</name>
    <dbReference type="NCBI Taxonomy" id="449393"/>
    <lineage>
        <taxon>unclassified sequences</taxon>
        <taxon>metagenomes</taxon>
        <taxon>ecological metagenomes</taxon>
    </lineage>
</organism>
<dbReference type="PANTHER" id="PTHR43162:SF1">
    <property type="entry name" value="PRESTALK A DIFFERENTIATION PROTEIN A"/>
    <property type="match status" value="1"/>
</dbReference>
<dbReference type="InterPro" id="IPR036291">
    <property type="entry name" value="NAD(P)-bd_dom_sf"/>
</dbReference>
<dbReference type="InterPro" id="IPR016040">
    <property type="entry name" value="NAD(P)-bd_dom"/>
</dbReference>
<dbReference type="Gene3D" id="3.40.50.720">
    <property type="entry name" value="NAD(P)-binding Rossmann-like Domain"/>
    <property type="match status" value="1"/>
</dbReference>
<protein>
    <submittedName>
        <fullName evidence="2">Unannotated protein</fullName>
    </submittedName>
</protein>
<sequence>MRTVLITTANGMFGNALARELAGAPDVQVRAMVRDRSKFTADAPNIEVFEGDMDRPESLAGPMEGVTNVFLAAPISDQIGVRYKNVVEAAKQSGQPHIAAIHGAVNHKGDTLEQPFSAGIEALKSSGLPWTLISPTSVMETALSATAATAPLGCVLSMTGDGKNALVANRDVAIATRAVITGNGHDGKDYRFTGPQLLDMEQICAAISKQVGRKITYYDLPEDEFAAMMLKNSEIKDPVVLEQMVIMHLRAWKEGRAEVITDTFSDLTGQAGTTLEAWLETNHQLFDPKPSIGQRATGALLRAKYSKYAKG</sequence>
<name>A0A6J6A1A2_9ZZZZ</name>
<evidence type="ECO:0000259" key="1">
    <source>
        <dbReference type="Pfam" id="PF13460"/>
    </source>
</evidence>
<gene>
    <name evidence="2" type="ORF">UFOPK3522_01486</name>
</gene>
<feature type="domain" description="NAD(P)-binding" evidence="1">
    <location>
        <begin position="9"/>
        <end position="142"/>
    </location>
</feature>
<dbReference type="SUPFAM" id="SSF51735">
    <property type="entry name" value="NAD(P)-binding Rossmann-fold domains"/>
    <property type="match status" value="1"/>
</dbReference>
<dbReference type="PANTHER" id="PTHR43162">
    <property type="match status" value="1"/>
</dbReference>
<dbReference type="AlphaFoldDB" id="A0A6J6A1A2"/>
<proteinExistence type="predicted"/>
<dbReference type="Pfam" id="PF13460">
    <property type="entry name" value="NAD_binding_10"/>
    <property type="match status" value="1"/>
</dbReference>
<accession>A0A6J6A1A2</accession>
<dbReference type="EMBL" id="CAESAO010000170">
    <property type="protein sequence ID" value="CAB4346820.1"/>
    <property type="molecule type" value="Genomic_DNA"/>
</dbReference>
<dbReference type="InterPro" id="IPR051604">
    <property type="entry name" value="Ergot_Alk_Oxidoreductase"/>
</dbReference>